<keyword evidence="4 8" id="KW-1133">Transmembrane helix</keyword>
<evidence type="ECO:0000256" key="6">
    <source>
        <dbReference type="ARBA" id="ARBA00023180"/>
    </source>
</evidence>
<dbReference type="InterPro" id="IPR003663">
    <property type="entry name" value="Sugar/inositol_transpt"/>
</dbReference>
<dbReference type="PANTHER" id="PTHR48021:SF46">
    <property type="entry name" value="MAJOR FACILITATOR SUPERFAMILY (MFS) PROFILE DOMAIN-CONTAINING PROTEIN"/>
    <property type="match status" value="1"/>
</dbReference>
<dbReference type="Gene3D" id="1.20.1250.20">
    <property type="entry name" value="MFS general substrate transporter like domains"/>
    <property type="match status" value="1"/>
</dbReference>
<keyword evidence="5 8" id="KW-0472">Membrane</keyword>
<dbReference type="InterPro" id="IPR036259">
    <property type="entry name" value="MFS_trans_sf"/>
</dbReference>
<dbReference type="InterPro" id="IPR020846">
    <property type="entry name" value="MFS_dom"/>
</dbReference>
<dbReference type="InterPro" id="IPR005829">
    <property type="entry name" value="Sugar_transporter_CS"/>
</dbReference>
<dbReference type="PROSITE" id="PS00216">
    <property type="entry name" value="SUGAR_TRANSPORT_1"/>
    <property type="match status" value="2"/>
</dbReference>
<dbReference type="PRINTS" id="PR00171">
    <property type="entry name" value="SUGRTRNSPORT"/>
</dbReference>
<dbReference type="FunFam" id="1.20.1250.20:FF:000055">
    <property type="entry name" value="Facilitated trehalose transporter Tret1-2 homolog"/>
    <property type="match status" value="1"/>
</dbReference>
<dbReference type="GO" id="GO:0005886">
    <property type="term" value="C:plasma membrane"/>
    <property type="evidence" value="ECO:0007669"/>
    <property type="project" value="UniProtKB-SubCell"/>
</dbReference>
<gene>
    <name evidence="10" type="ORF">ACAOBT_LOCUS7807</name>
</gene>
<dbReference type="SUPFAM" id="SSF103473">
    <property type="entry name" value="MFS general substrate transporter"/>
    <property type="match status" value="1"/>
</dbReference>
<keyword evidence="6" id="KW-0325">Glycoprotein</keyword>
<organism evidence="10 11">
    <name type="scientific">Acanthoscelides obtectus</name>
    <name type="common">Bean weevil</name>
    <name type="synonym">Bruchus obtectus</name>
    <dbReference type="NCBI Taxonomy" id="200917"/>
    <lineage>
        <taxon>Eukaryota</taxon>
        <taxon>Metazoa</taxon>
        <taxon>Ecdysozoa</taxon>
        <taxon>Arthropoda</taxon>
        <taxon>Hexapoda</taxon>
        <taxon>Insecta</taxon>
        <taxon>Pterygota</taxon>
        <taxon>Neoptera</taxon>
        <taxon>Endopterygota</taxon>
        <taxon>Coleoptera</taxon>
        <taxon>Polyphaga</taxon>
        <taxon>Cucujiformia</taxon>
        <taxon>Chrysomeloidea</taxon>
        <taxon>Chrysomelidae</taxon>
        <taxon>Bruchinae</taxon>
        <taxon>Bruchini</taxon>
        <taxon>Acanthoscelides</taxon>
    </lineage>
</organism>
<comment type="similarity">
    <text evidence="7">Belongs to the major facilitator superfamily. Sugar transporter (TC 2.A.1.1) family. Trehalose transporter subfamily.</text>
</comment>
<keyword evidence="3 8" id="KW-0812">Transmembrane</keyword>
<feature type="transmembrane region" description="Helical" evidence="8">
    <location>
        <begin position="363"/>
        <end position="383"/>
    </location>
</feature>
<dbReference type="GO" id="GO:0051119">
    <property type="term" value="F:sugar transmembrane transporter activity"/>
    <property type="evidence" value="ECO:0007669"/>
    <property type="project" value="InterPro"/>
</dbReference>
<dbReference type="AlphaFoldDB" id="A0A9P0P2G7"/>
<evidence type="ECO:0000259" key="9">
    <source>
        <dbReference type="PROSITE" id="PS50850"/>
    </source>
</evidence>
<evidence type="ECO:0000256" key="8">
    <source>
        <dbReference type="SAM" id="Phobius"/>
    </source>
</evidence>
<dbReference type="CDD" id="cd17358">
    <property type="entry name" value="MFS_GLUT6_8_Class3_like"/>
    <property type="match status" value="1"/>
</dbReference>
<evidence type="ECO:0000313" key="10">
    <source>
        <dbReference type="EMBL" id="CAH1968368.1"/>
    </source>
</evidence>
<evidence type="ECO:0000256" key="7">
    <source>
        <dbReference type="ARBA" id="ARBA00024348"/>
    </source>
</evidence>
<dbReference type="InterPro" id="IPR050549">
    <property type="entry name" value="MFS_Trehalose_Transporter"/>
</dbReference>
<accession>A0A9P0P2G7</accession>
<comment type="caution">
    <text evidence="10">The sequence shown here is derived from an EMBL/GenBank/DDBJ whole genome shotgun (WGS) entry which is preliminary data.</text>
</comment>
<feature type="domain" description="Major facilitator superfamily (MFS) profile" evidence="9">
    <location>
        <begin position="22"/>
        <end position="451"/>
    </location>
</feature>
<dbReference type="PROSITE" id="PS50850">
    <property type="entry name" value="MFS"/>
    <property type="match status" value="1"/>
</dbReference>
<dbReference type="PANTHER" id="PTHR48021">
    <property type="match status" value="1"/>
</dbReference>
<evidence type="ECO:0000256" key="1">
    <source>
        <dbReference type="ARBA" id="ARBA00004651"/>
    </source>
</evidence>
<keyword evidence="2" id="KW-1003">Cell membrane</keyword>
<evidence type="ECO:0000256" key="2">
    <source>
        <dbReference type="ARBA" id="ARBA00022475"/>
    </source>
</evidence>
<protein>
    <recommendedName>
        <fullName evidence="9">Major facilitator superfamily (MFS) profile domain-containing protein</fullName>
    </recommendedName>
</protein>
<dbReference type="OrthoDB" id="6133115at2759"/>
<feature type="transmembrane region" description="Helical" evidence="8">
    <location>
        <begin position="152"/>
        <end position="171"/>
    </location>
</feature>
<sequence length="475" mass="51966">MGVTQREVDEQPGGTKRGTFFYQYLATISGCLSIICTGMHFGWPSPSLPQLIHESSSIAVTHDEGSWLAAMPCIGAASGSIIAAVIVDKIGRKTSMLLTSPLYFLTWIMVAYSPSVMLLYIARFLVGTSDGVAFTVFPMYLGEIANAKIRGLLGSSVQVSMFIGMLLINSIGSFLDITYTALISAGVPILHFVTFCFMPESPYYLVMKENLKAAEGSLKKLYRCKDVTDELNEVIESVKEDKANDGKFWELFTIKSNRKAVFIVFGLRAFQQLSGTNVITFYAGTIFNEAGSDVPSSISTIVYFSVQLIVSIIASFLVDKLGRKPLLIWSIIGSGAALAMEGVYVYLDDYTDVDMSHLKCVPLVALIGYVTIFNIGMGTIPVLMLGEMFPTSVKAVALCLADIFFGVIVTIISKFFQFTKDSMGLHVPFFVFTLSCIVGLIFIILWVPETKGKTLEEIQHELKGGNKKNSKVEGS</sequence>
<proteinExistence type="inferred from homology"/>
<dbReference type="InterPro" id="IPR005828">
    <property type="entry name" value="MFS_sugar_transport-like"/>
</dbReference>
<dbReference type="InterPro" id="IPR044775">
    <property type="entry name" value="MFS_ERD6/Tret1-like"/>
</dbReference>
<feature type="transmembrane region" description="Helical" evidence="8">
    <location>
        <begin position="301"/>
        <end position="319"/>
    </location>
</feature>
<feature type="transmembrane region" description="Helical" evidence="8">
    <location>
        <begin position="67"/>
        <end position="87"/>
    </location>
</feature>
<feature type="transmembrane region" description="Helical" evidence="8">
    <location>
        <begin position="395"/>
        <end position="416"/>
    </location>
</feature>
<dbReference type="Proteomes" id="UP001152888">
    <property type="component" value="Unassembled WGS sequence"/>
</dbReference>
<dbReference type="EMBL" id="CAKOFQ010006752">
    <property type="protein sequence ID" value="CAH1968368.1"/>
    <property type="molecule type" value="Genomic_DNA"/>
</dbReference>
<dbReference type="Pfam" id="PF00083">
    <property type="entry name" value="Sugar_tr"/>
    <property type="match status" value="1"/>
</dbReference>
<feature type="transmembrane region" description="Helical" evidence="8">
    <location>
        <begin position="260"/>
        <end position="281"/>
    </location>
</feature>
<feature type="transmembrane region" description="Helical" evidence="8">
    <location>
        <begin position="177"/>
        <end position="198"/>
    </location>
</feature>
<feature type="transmembrane region" description="Helical" evidence="8">
    <location>
        <begin position="428"/>
        <end position="447"/>
    </location>
</feature>
<evidence type="ECO:0000256" key="5">
    <source>
        <dbReference type="ARBA" id="ARBA00023136"/>
    </source>
</evidence>
<feature type="transmembrane region" description="Helical" evidence="8">
    <location>
        <begin position="326"/>
        <end position="347"/>
    </location>
</feature>
<name>A0A9P0P2G7_ACAOB</name>
<evidence type="ECO:0000313" key="11">
    <source>
        <dbReference type="Proteomes" id="UP001152888"/>
    </source>
</evidence>
<feature type="transmembrane region" description="Helical" evidence="8">
    <location>
        <begin position="94"/>
        <end position="112"/>
    </location>
</feature>
<dbReference type="PROSITE" id="PS51257">
    <property type="entry name" value="PROKAR_LIPOPROTEIN"/>
    <property type="match status" value="1"/>
</dbReference>
<keyword evidence="11" id="KW-1185">Reference proteome</keyword>
<evidence type="ECO:0000256" key="4">
    <source>
        <dbReference type="ARBA" id="ARBA00022989"/>
    </source>
</evidence>
<reference evidence="10" key="1">
    <citation type="submission" date="2022-03" db="EMBL/GenBank/DDBJ databases">
        <authorList>
            <person name="Sayadi A."/>
        </authorList>
    </citation>
    <scope>NUCLEOTIDE SEQUENCE</scope>
</reference>
<comment type="subcellular location">
    <subcellularLocation>
        <location evidence="1">Cell membrane</location>
        <topology evidence="1">Multi-pass membrane protein</topology>
    </subcellularLocation>
</comment>
<feature type="transmembrane region" description="Helical" evidence="8">
    <location>
        <begin position="118"/>
        <end position="140"/>
    </location>
</feature>
<feature type="transmembrane region" description="Helical" evidence="8">
    <location>
        <begin position="21"/>
        <end position="43"/>
    </location>
</feature>
<evidence type="ECO:0000256" key="3">
    <source>
        <dbReference type="ARBA" id="ARBA00022692"/>
    </source>
</evidence>